<dbReference type="InterPro" id="IPR050740">
    <property type="entry name" value="Aldehyde_DH_Superfamily"/>
</dbReference>
<dbReference type="InterPro" id="IPR016162">
    <property type="entry name" value="Ald_DH_N"/>
</dbReference>
<comment type="caution">
    <text evidence="7">The sequence shown here is derived from an EMBL/GenBank/DDBJ whole genome shotgun (WGS) entry which is preliminary data.</text>
</comment>
<evidence type="ECO:0000256" key="3">
    <source>
        <dbReference type="ARBA" id="ARBA00050769"/>
    </source>
</evidence>
<feature type="domain" description="Aldehyde dehydrogenase" evidence="6">
    <location>
        <begin position="26"/>
        <end position="329"/>
    </location>
</feature>
<dbReference type="PANTHER" id="PTHR43353">
    <property type="entry name" value="SUCCINATE-SEMIALDEHYDE DEHYDROGENASE, MITOCHONDRIAL"/>
    <property type="match status" value="1"/>
</dbReference>
<evidence type="ECO:0000313" key="8">
    <source>
        <dbReference type="Proteomes" id="UP000540989"/>
    </source>
</evidence>
<comment type="similarity">
    <text evidence="1">Belongs to the aldehyde dehydrogenase family.</text>
</comment>
<dbReference type="InterPro" id="IPR016161">
    <property type="entry name" value="Ald_DH/histidinol_DH"/>
</dbReference>
<evidence type="ECO:0000259" key="6">
    <source>
        <dbReference type="Pfam" id="PF00171"/>
    </source>
</evidence>
<evidence type="ECO:0000256" key="1">
    <source>
        <dbReference type="ARBA" id="ARBA00009986"/>
    </source>
</evidence>
<comment type="catalytic activity">
    <reaction evidence="4">
        <text>2,5-dioxopentanoate + NADP(+) + H2O = 2-oxoglutarate + NADPH + 2 H(+)</text>
        <dbReference type="Rhea" id="RHEA:11296"/>
        <dbReference type="ChEBI" id="CHEBI:15377"/>
        <dbReference type="ChEBI" id="CHEBI:15378"/>
        <dbReference type="ChEBI" id="CHEBI:16810"/>
        <dbReference type="ChEBI" id="CHEBI:57783"/>
        <dbReference type="ChEBI" id="CHEBI:58136"/>
        <dbReference type="ChEBI" id="CHEBI:58349"/>
        <dbReference type="EC" id="1.2.1.26"/>
    </reaction>
</comment>
<evidence type="ECO:0000256" key="5">
    <source>
        <dbReference type="ARBA" id="ARBA00067023"/>
    </source>
</evidence>
<dbReference type="EC" id="1.2.1.26" evidence="5"/>
<sequence length="524" mass="54413">MTTPLAGQLQGRSLVAESVPSSGGASFHGYNPIDGGALEPAYTSANIADVNSAVSAAVEAFEGFANISSTERALFLRAIADGIDASSVELIHRANLETALPMARLTGEVARTSGQLRLFASVLEEGSWVTARIETADPARTPPKPDLRSMLRPLGPVVVFGASNFPLAFSVAGGDTASAFAAGNPVIVKAHPAHPGTSELVGNIIKHAVEQSGLPGGVFSLLFDAGHAVGTALVQHPDVKAVGFTGSYRGGRALMDLAAKRVVPIPVYAEMGSTNPVFILPGALAERGEALAKGLHGSFTLGGGQFCTKPGLVFATEAPSFTNTLRASVESSSAFSLLTEGIAKTFGKSVQERSSLQTAKGVATGEGFSAQVSLLETDGAIFLADNSLAEEVFGPTTLLIHCSSRDQMLDAARGLGGHLTATVLGTEQDLAEYADLLRILETKVGRVIFNAFPTGVEVNHAMVHGGPYPATSDGRSTSVGSQAIFRFTRPVSYQGLPQSALHPSLQDTNPLGILRLWNGAWQTK</sequence>
<dbReference type="InterPro" id="IPR016163">
    <property type="entry name" value="Ald_DH_C"/>
</dbReference>
<dbReference type="FunFam" id="3.40.605.10:FF:000037">
    <property type="entry name" value="NADP-dependent fatty aldehyde dehydrogenase"/>
    <property type="match status" value="1"/>
</dbReference>
<dbReference type="InterPro" id="IPR015590">
    <property type="entry name" value="Aldehyde_DH_dom"/>
</dbReference>
<gene>
    <name evidence="7" type="ORF">HDF16_002646</name>
</gene>
<dbReference type="EMBL" id="JACHIP010000003">
    <property type="protein sequence ID" value="MBB5057940.1"/>
    <property type="molecule type" value="Genomic_DNA"/>
</dbReference>
<dbReference type="RefSeq" id="WP_184217120.1">
    <property type="nucleotide sequence ID" value="NZ_JACHIP010000003.1"/>
</dbReference>
<reference evidence="7 8" key="1">
    <citation type="submission" date="2020-08" db="EMBL/GenBank/DDBJ databases">
        <title>Genomic Encyclopedia of Type Strains, Phase IV (KMG-V): Genome sequencing to study the core and pangenomes of soil and plant-associated prokaryotes.</title>
        <authorList>
            <person name="Whitman W."/>
        </authorList>
    </citation>
    <scope>NUCLEOTIDE SEQUENCE [LARGE SCALE GENOMIC DNA]</scope>
    <source>
        <strain evidence="7 8">M8UP14</strain>
    </source>
</reference>
<dbReference type="Pfam" id="PF00171">
    <property type="entry name" value="Aldedh"/>
    <property type="match status" value="1"/>
</dbReference>
<dbReference type="InterPro" id="IPR044151">
    <property type="entry name" value="ALDH_KGSADH"/>
</dbReference>
<evidence type="ECO:0000256" key="4">
    <source>
        <dbReference type="ARBA" id="ARBA00051918"/>
    </source>
</evidence>
<dbReference type="Proteomes" id="UP000540989">
    <property type="component" value="Unassembled WGS sequence"/>
</dbReference>
<dbReference type="SUPFAM" id="SSF53720">
    <property type="entry name" value="ALDH-like"/>
    <property type="match status" value="1"/>
</dbReference>
<dbReference type="Gene3D" id="3.40.309.10">
    <property type="entry name" value="Aldehyde Dehydrogenase, Chain A, domain 2"/>
    <property type="match status" value="1"/>
</dbReference>
<evidence type="ECO:0000256" key="2">
    <source>
        <dbReference type="ARBA" id="ARBA00023002"/>
    </source>
</evidence>
<organism evidence="7 8">
    <name type="scientific">Granulicella aggregans</name>
    <dbReference type="NCBI Taxonomy" id="474949"/>
    <lineage>
        <taxon>Bacteria</taxon>
        <taxon>Pseudomonadati</taxon>
        <taxon>Acidobacteriota</taxon>
        <taxon>Terriglobia</taxon>
        <taxon>Terriglobales</taxon>
        <taxon>Acidobacteriaceae</taxon>
        <taxon>Granulicella</taxon>
    </lineage>
</organism>
<dbReference type="AlphaFoldDB" id="A0A7W7ZDJ6"/>
<accession>A0A7W7ZDJ6</accession>
<dbReference type="GO" id="GO:0047533">
    <property type="term" value="F:2,5-dioxovalerate dehydrogenase (NADP+) activity"/>
    <property type="evidence" value="ECO:0007669"/>
    <property type="project" value="UniProtKB-EC"/>
</dbReference>
<protein>
    <recommendedName>
        <fullName evidence="5">2,5-dioxovalerate dehydrogenase</fullName>
        <ecNumber evidence="5">1.2.1.26</ecNumber>
    </recommendedName>
</protein>
<dbReference type="CDD" id="cd07129">
    <property type="entry name" value="ALDH_KGSADH"/>
    <property type="match status" value="1"/>
</dbReference>
<keyword evidence="2 7" id="KW-0560">Oxidoreductase</keyword>
<dbReference type="Gene3D" id="3.40.605.10">
    <property type="entry name" value="Aldehyde Dehydrogenase, Chain A, domain 1"/>
    <property type="match status" value="1"/>
</dbReference>
<name>A0A7W7ZDJ6_9BACT</name>
<evidence type="ECO:0000313" key="7">
    <source>
        <dbReference type="EMBL" id="MBB5057940.1"/>
    </source>
</evidence>
<dbReference type="PANTHER" id="PTHR43353:SF3">
    <property type="entry name" value="ALDEHYDE DEHYDROGENASE-RELATED"/>
    <property type="match status" value="1"/>
</dbReference>
<keyword evidence="8" id="KW-1185">Reference proteome</keyword>
<comment type="catalytic activity">
    <reaction evidence="3">
        <text>2,5-dioxopentanoate + NAD(+) + H2O = 2-oxoglutarate + NADH + 2 H(+)</text>
        <dbReference type="Rhea" id="RHEA:47152"/>
        <dbReference type="ChEBI" id="CHEBI:15377"/>
        <dbReference type="ChEBI" id="CHEBI:15378"/>
        <dbReference type="ChEBI" id="CHEBI:16810"/>
        <dbReference type="ChEBI" id="CHEBI:57540"/>
        <dbReference type="ChEBI" id="CHEBI:57945"/>
        <dbReference type="ChEBI" id="CHEBI:58136"/>
    </reaction>
</comment>
<proteinExistence type="inferred from homology"/>